<name>A0A0F9IDF1_9ZZZZ</name>
<reference evidence="1" key="1">
    <citation type="journal article" date="2015" name="Nature">
        <title>Complex archaea that bridge the gap between prokaryotes and eukaryotes.</title>
        <authorList>
            <person name="Spang A."/>
            <person name="Saw J.H."/>
            <person name="Jorgensen S.L."/>
            <person name="Zaremba-Niedzwiedzka K."/>
            <person name="Martijn J."/>
            <person name="Lind A.E."/>
            <person name="van Eijk R."/>
            <person name="Schleper C."/>
            <person name="Guy L."/>
            <person name="Ettema T.J."/>
        </authorList>
    </citation>
    <scope>NUCLEOTIDE SEQUENCE</scope>
</reference>
<comment type="caution">
    <text evidence="1">The sequence shown here is derived from an EMBL/GenBank/DDBJ whole genome shotgun (WGS) entry which is preliminary data.</text>
</comment>
<accession>A0A0F9IDF1</accession>
<proteinExistence type="predicted"/>
<evidence type="ECO:0000313" key="1">
    <source>
        <dbReference type="EMBL" id="KKM25646.1"/>
    </source>
</evidence>
<sequence length="51" mass="6221">MNNEKHEFHIAIEKEIFDKLESIREYHGIKNFTEIIRFLITKECREIKKSA</sequence>
<protein>
    <submittedName>
        <fullName evidence="1">Uncharacterized protein</fullName>
    </submittedName>
</protein>
<dbReference type="EMBL" id="LAZR01012673">
    <property type="protein sequence ID" value="KKM25646.1"/>
    <property type="molecule type" value="Genomic_DNA"/>
</dbReference>
<gene>
    <name evidence="1" type="ORF">LCGC14_1592910</name>
</gene>
<organism evidence="1">
    <name type="scientific">marine sediment metagenome</name>
    <dbReference type="NCBI Taxonomy" id="412755"/>
    <lineage>
        <taxon>unclassified sequences</taxon>
        <taxon>metagenomes</taxon>
        <taxon>ecological metagenomes</taxon>
    </lineage>
</organism>
<dbReference type="AlphaFoldDB" id="A0A0F9IDF1"/>